<dbReference type="EMBL" id="JGDB01000239">
    <property type="protein sequence ID" value="EXY89516.1"/>
    <property type="molecule type" value="Genomic_DNA"/>
</dbReference>
<sequence length="44" mass="5263">MKNQTFIRPKPNFSPRTPAFRADEKNEYEKREKLSASPFYCILI</sequence>
<keyword evidence="2" id="KW-0547">Nucleotide-binding</keyword>
<comment type="caution">
    <text evidence="2">The sequence shown here is derived from an EMBL/GenBank/DDBJ whole genome shotgun (WGS) entry which is preliminary data.</text>
</comment>
<evidence type="ECO:0000313" key="2">
    <source>
        <dbReference type="EMBL" id="EXY89516.1"/>
    </source>
</evidence>
<dbReference type="Proteomes" id="UP000020773">
    <property type="component" value="Unassembled WGS sequence"/>
</dbReference>
<keyword evidence="2" id="KW-0347">Helicase</keyword>
<keyword evidence="2" id="KW-0378">Hydrolase</keyword>
<dbReference type="AlphaFoldDB" id="A0A015V2K4"/>
<name>A0A015V2K4_BACFG</name>
<organism evidence="2 3">
    <name type="scientific">Bacteroides fragilis str. 3998T(B)3</name>
    <dbReference type="NCBI Taxonomy" id="1339316"/>
    <lineage>
        <taxon>Bacteria</taxon>
        <taxon>Pseudomonadati</taxon>
        <taxon>Bacteroidota</taxon>
        <taxon>Bacteroidia</taxon>
        <taxon>Bacteroidales</taxon>
        <taxon>Bacteroidaceae</taxon>
        <taxon>Bacteroides</taxon>
    </lineage>
</organism>
<accession>A0A015V2K4</accession>
<evidence type="ECO:0000256" key="1">
    <source>
        <dbReference type="SAM" id="MobiDB-lite"/>
    </source>
</evidence>
<dbReference type="GO" id="GO:0004386">
    <property type="term" value="F:helicase activity"/>
    <property type="evidence" value="ECO:0007669"/>
    <property type="project" value="UniProtKB-KW"/>
</dbReference>
<gene>
    <name evidence="2" type="ORF">M125_3806</name>
</gene>
<feature type="region of interest" description="Disordered" evidence="1">
    <location>
        <begin position="1"/>
        <end position="27"/>
    </location>
</feature>
<keyword evidence="2" id="KW-0067">ATP-binding</keyword>
<proteinExistence type="predicted"/>
<evidence type="ECO:0000313" key="3">
    <source>
        <dbReference type="Proteomes" id="UP000020773"/>
    </source>
</evidence>
<protein>
    <submittedName>
        <fullName evidence="2">Putative aTP-dependent DNA helicase</fullName>
    </submittedName>
</protein>
<reference evidence="2 3" key="1">
    <citation type="submission" date="2014-02" db="EMBL/GenBank/DDBJ databases">
        <authorList>
            <person name="Sears C."/>
            <person name="Carroll K."/>
            <person name="Sack B.R."/>
            <person name="Qadri F."/>
            <person name="Myers L.L."/>
            <person name="Chung G.-T."/>
            <person name="Escheverria P."/>
            <person name="Fraser C.M."/>
            <person name="Sadzewicz L."/>
            <person name="Shefchek K.A."/>
            <person name="Tallon L."/>
            <person name="Das S.P."/>
            <person name="Daugherty S."/>
            <person name="Mongodin E.F."/>
        </authorList>
    </citation>
    <scope>NUCLEOTIDE SEQUENCE [LARGE SCALE GENOMIC DNA]</scope>
    <source>
        <strain evidence="3">3998T(B)3</strain>
    </source>
</reference>
<dbReference type="PATRIC" id="fig|1339316.3.peg.3606"/>